<dbReference type="InterPro" id="IPR025736">
    <property type="entry name" value="PucR_C-HTH_dom"/>
</dbReference>
<dbReference type="EMBL" id="JAPWIE010000001">
    <property type="protein sequence ID" value="MCZ4549183.1"/>
    <property type="molecule type" value="Genomic_DNA"/>
</dbReference>
<evidence type="ECO:0000259" key="2">
    <source>
        <dbReference type="Pfam" id="PF14361"/>
    </source>
</evidence>
<dbReference type="InterPro" id="IPR025751">
    <property type="entry name" value="RsbRD_N_dom"/>
</dbReference>
<organism evidence="3 4">
    <name type="scientific">Gordonia rubripertincta</name>
    <name type="common">Rhodococcus corallinus</name>
    <dbReference type="NCBI Taxonomy" id="36822"/>
    <lineage>
        <taxon>Bacteria</taxon>
        <taxon>Bacillati</taxon>
        <taxon>Actinomycetota</taxon>
        <taxon>Actinomycetes</taxon>
        <taxon>Mycobacteriales</taxon>
        <taxon>Gordoniaceae</taxon>
        <taxon>Gordonia</taxon>
    </lineage>
</organism>
<accession>A0ABT4MQA2</accession>
<feature type="domain" description="PucR C-terminal helix-turn-helix" evidence="1">
    <location>
        <begin position="327"/>
        <end position="381"/>
    </location>
</feature>
<feature type="domain" description="RsbT co-antagonist protein RsbRD N-terminal" evidence="2">
    <location>
        <begin position="22"/>
        <end position="140"/>
    </location>
</feature>
<comment type="caution">
    <text evidence="3">The sequence shown here is derived from an EMBL/GenBank/DDBJ whole genome shotgun (WGS) entry which is preliminary data.</text>
</comment>
<dbReference type="Proteomes" id="UP001067235">
    <property type="component" value="Unassembled WGS sequence"/>
</dbReference>
<evidence type="ECO:0000313" key="3">
    <source>
        <dbReference type="EMBL" id="MCZ4549183.1"/>
    </source>
</evidence>
<name>A0ABT4MQA2_GORRU</name>
<keyword evidence="4" id="KW-1185">Reference proteome</keyword>
<proteinExistence type="predicted"/>
<dbReference type="PANTHER" id="PTHR33744">
    <property type="entry name" value="CARBOHYDRATE DIACID REGULATOR"/>
    <property type="match status" value="1"/>
</dbReference>
<dbReference type="RefSeq" id="WP_301569660.1">
    <property type="nucleotide sequence ID" value="NZ_JAPWIE010000001.1"/>
</dbReference>
<gene>
    <name evidence="3" type="ORF">O4213_04270</name>
</gene>
<sequence length="414" mass="44288">MTANRKAALENLHRRAVGVITGFSEQLPPYQQTPAALVEGDFVLGVHRNIDLFIRSMVTGVEPSDTELEPVVALALTRHHDGVPLESILDAYRSAASLIWSRLSEGSTPDEQEILIAGAGQLMRYMTRITARIAVACTQAPASDLPDRNDTARTVAVALLRGQAPQSWSLAHLPPLASRYLVITICPLDGDSGATRGLYERLVDISGALVAPERSSWTALVPQQTTDNDGRHTLESVRQLLDEAGDGLLGSPPAYAGGAFSAASHAEIPSAVEHAHLICTLNQIGESTHSLACLDDVVFAYSVATTSAEVHDRYRQICAALDGHDLLRATLWTFLDHSCNAQAAARALHLHRNTIAYRLLKVADLTGHDPLTFEGARVHAAARIAAHLDTHLGRTTASLPGDGVLQAKGPPINA</sequence>
<evidence type="ECO:0000259" key="1">
    <source>
        <dbReference type="Pfam" id="PF13556"/>
    </source>
</evidence>
<dbReference type="Pfam" id="PF14361">
    <property type="entry name" value="RsbRD_N"/>
    <property type="match status" value="1"/>
</dbReference>
<reference evidence="3" key="1">
    <citation type="submission" date="2022-12" db="EMBL/GenBank/DDBJ databases">
        <authorList>
            <person name="Krivoruchko A.V."/>
            <person name="Elkin A."/>
        </authorList>
    </citation>
    <scope>NUCLEOTIDE SEQUENCE</scope>
    <source>
        <strain evidence="3">IEGM 1388</strain>
    </source>
</reference>
<dbReference type="InterPro" id="IPR051448">
    <property type="entry name" value="CdaR-like_regulators"/>
</dbReference>
<dbReference type="Gene3D" id="1.10.10.2840">
    <property type="entry name" value="PucR C-terminal helix-turn-helix domain"/>
    <property type="match status" value="1"/>
</dbReference>
<protein>
    <submittedName>
        <fullName evidence="3">Helix-turn-helix domain-containing protein</fullName>
    </submittedName>
</protein>
<evidence type="ECO:0000313" key="4">
    <source>
        <dbReference type="Proteomes" id="UP001067235"/>
    </source>
</evidence>
<dbReference type="InterPro" id="IPR042070">
    <property type="entry name" value="PucR_C-HTH_sf"/>
</dbReference>
<dbReference type="Pfam" id="PF13556">
    <property type="entry name" value="HTH_30"/>
    <property type="match status" value="1"/>
</dbReference>